<protein>
    <submittedName>
        <fullName evidence="2">Uncharacterized protein</fullName>
    </submittedName>
</protein>
<evidence type="ECO:0000313" key="2">
    <source>
        <dbReference type="EMBL" id="GAA3719954.1"/>
    </source>
</evidence>
<dbReference type="EMBL" id="BAAAZP010000240">
    <property type="protein sequence ID" value="GAA3719954.1"/>
    <property type="molecule type" value="Genomic_DNA"/>
</dbReference>
<name>A0ABP7EPE2_9ACTN</name>
<accession>A0ABP7EPE2</accession>
<evidence type="ECO:0000256" key="1">
    <source>
        <dbReference type="SAM" id="MobiDB-lite"/>
    </source>
</evidence>
<sequence>MAVSAFLSQTMTGLAEDVRESDAYAIDEPIPGHDPAITRDRQMDNRAILRRGPAAPAGTGNAERGNGGMRAN</sequence>
<evidence type="ECO:0000313" key="3">
    <source>
        <dbReference type="Proteomes" id="UP001500902"/>
    </source>
</evidence>
<comment type="caution">
    <text evidence="2">The sequence shown here is derived from an EMBL/GenBank/DDBJ whole genome shotgun (WGS) entry which is preliminary data.</text>
</comment>
<proteinExistence type="predicted"/>
<keyword evidence="3" id="KW-1185">Reference proteome</keyword>
<organism evidence="2 3">
    <name type="scientific">Nonomuraea antimicrobica</name>
    <dbReference type="NCBI Taxonomy" id="561173"/>
    <lineage>
        <taxon>Bacteria</taxon>
        <taxon>Bacillati</taxon>
        <taxon>Actinomycetota</taxon>
        <taxon>Actinomycetes</taxon>
        <taxon>Streptosporangiales</taxon>
        <taxon>Streptosporangiaceae</taxon>
        <taxon>Nonomuraea</taxon>
    </lineage>
</organism>
<gene>
    <name evidence="2" type="ORF">GCM10022224_102360</name>
</gene>
<dbReference type="Proteomes" id="UP001500902">
    <property type="component" value="Unassembled WGS sequence"/>
</dbReference>
<feature type="region of interest" description="Disordered" evidence="1">
    <location>
        <begin position="26"/>
        <end position="72"/>
    </location>
</feature>
<reference evidence="3" key="1">
    <citation type="journal article" date="2019" name="Int. J. Syst. Evol. Microbiol.">
        <title>The Global Catalogue of Microorganisms (GCM) 10K type strain sequencing project: providing services to taxonomists for standard genome sequencing and annotation.</title>
        <authorList>
            <consortium name="The Broad Institute Genomics Platform"/>
            <consortium name="The Broad Institute Genome Sequencing Center for Infectious Disease"/>
            <person name="Wu L."/>
            <person name="Ma J."/>
        </authorList>
    </citation>
    <scope>NUCLEOTIDE SEQUENCE [LARGE SCALE GENOMIC DNA]</scope>
    <source>
        <strain evidence="3">JCM 16904</strain>
    </source>
</reference>